<proteinExistence type="predicted"/>
<evidence type="ECO:0000313" key="2">
    <source>
        <dbReference type="EMBL" id="CAF4027971.1"/>
    </source>
</evidence>
<accession>A0A814QHK4</accession>
<comment type="caution">
    <text evidence="1">The sequence shown here is derived from an EMBL/GenBank/DDBJ whole genome shotgun (WGS) entry which is preliminary data.</text>
</comment>
<evidence type="ECO:0000313" key="1">
    <source>
        <dbReference type="EMBL" id="CAF1119994.1"/>
    </source>
</evidence>
<reference evidence="1" key="1">
    <citation type="submission" date="2021-02" db="EMBL/GenBank/DDBJ databases">
        <authorList>
            <person name="Nowell W R."/>
        </authorList>
    </citation>
    <scope>NUCLEOTIDE SEQUENCE</scope>
</reference>
<dbReference type="AlphaFoldDB" id="A0A814QHK4"/>
<protein>
    <submittedName>
        <fullName evidence="1">Uncharacterized protein</fullName>
    </submittedName>
</protein>
<dbReference type="EMBL" id="CAJOBH010005545">
    <property type="protein sequence ID" value="CAF4027971.1"/>
    <property type="molecule type" value="Genomic_DNA"/>
</dbReference>
<name>A0A814QHK4_9BILA</name>
<dbReference type="Proteomes" id="UP000663855">
    <property type="component" value="Unassembled WGS sequence"/>
</dbReference>
<sequence>MALNGDLVQYGQTVHHGTIFNFSVVDFSMVHSNAPLIVKSKCRDFRDKLILKFSSDASHRDNARNPYYTWTIELIWSTIINDVIVYNDSVKCVAVEHAFVFVCFDNSILPHEREHLLSRYGNSVFFESHNNDSNSNFDTIFDYLLENGRNKVVRRKSRKRDYSYPLRLHANSNSSGLFFNYFYTYLNRQVGFTNNIILTFIFNRNITQEAFPSSIRVLFDGWIESCYLDRSPSTMEEGSLLSLQSNTLVFTYESLKHDNSNGNQTLVTFNVTGVGDFGQTIEKLNIWQEKFDLDSLILIQLKDDIREWNENYRRCSCDFSMNEQALATFHAESSLPASYPRLCHFFSIEDVPSTVDRHTGVHTIKKTTKDCFDKYIEYVNNMNTQEENKNIEIRLVPVYYLIALTSCNFGPPDTSNSIVYTETIPLQGTIIDPHDPTSIHLATVAGGEILRSKPMTHYNRYLQRTFYYIDEIVDHNKIIRYLFCGEYPYILSILGQLERNGLISRTQKRDEYLRFCSMLNRMLAIENLSESIKLIQIDDEERPEMNQNTRDNCGDQANYADMKSLPSLIKDDIEQWYEKADLYTAELSITSMLLESQPNNRLVHLFFKKTNTNQLNVALIKDLKEKLEGHGYTIDDIDGDVDSIEDLKQIIFICTEEMTDNDNRQIIKAVERKINKIGVLRDIFIFINDAIQRFSCHLIKSIPYLIFDLRLRIAKLTDDEVREVIEYLTNMNVQSKTYTDMFDDIYDSTQQTALQCTSVGAGCAAACYFNYAKLLTSLPIHQERMELIRQQLFTENFLDFKQSKSIFINKWVFVIPWTIENSSQLLSCGRLLSDDEQNRVGFKLSFCKPKDCNFVSPKLAVTVGGVFLRSYSALIIYELTNLINKQTIYFPMEIPAAFSALQTQYQSILSHFNFGTFDPLEQATTFRKKIEEYKANEQGATWHDNIVLVPLDQPSTTPENMSITSYEKAEILLNTLWKHLSSSN</sequence>
<dbReference type="Proteomes" id="UP000681967">
    <property type="component" value="Unassembled WGS sequence"/>
</dbReference>
<organism evidence="1 3">
    <name type="scientific">Rotaria magnacalcarata</name>
    <dbReference type="NCBI Taxonomy" id="392030"/>
    <lineage>
        <taxon>Eukaryota</taxon>
        <taxon>Metazoa</taxon>
        <taxon>Spiralia</taxon>
        <taxon>Gnathifera</taxon>
        <taxon>Rotifera</taxon>
        <taxon>Eurotatoria</taxon>
        <taxon>Bdelloidea</taxon>
        <taxon>Philodinida</taxon>
        <taxon>Philodinidae</taxon>
        <taxon>Rotaria</taxon>
    </lineage>
</organism>
<evidence type="ECO:0000313" key="3">
    <source>
        <dbReference type="Proteomes" id="UP000663855"/>
    </source>
</evidence>
<dbReference type="EMBL" id="CAJNOV010002880">
    <property type="protein sequence ID" value="CAF1119994.1"/>
    <property type="molecule type" value="Genomic_DNA"/>
</dbReference>
<gene>
    <name evidence="2" type="ORF">BYL167_LOCUS15165</name>
    <name evidence="1" type="ORF">CJN711_LOCUS8026</name>
</gene>